<evidence type="ECO:0000259" key="2">
    <source>
        <dbReference type="Pfam" id="PF20415"/>
    </source>
</evidence>
<dbReference type="Proteomes" id="UP000217790">
    <property type="component" value="Unassembled WGS sequence"/>
</dbReference>
<name>A0A2H3C9K1_ARMGA</name>
<accession>A0A2H3C9K1</accession>
<dbReference type="AlphaFoldDB" id="A0A2H3C9K1"/>
<dbReference type="STRING" id="47427.A0A2H3C9K1"/>
<feature type="region of interest" description="Disordered" evidence="1">
    <location>
        <begin position="1"/>
        <end position="79"/>
    </location>
</feature>
<feature type="domain" description="DUF6699" evidence="2">
    <location>
        <begin position="181"/>
        <end position="255"/>
    </location>
</feature>
<protein>
    <recommendedName>
        <fullName evidence="2">DUF6699 domain-containing protein</fullName>
    </recommendedName>
</protein>
<evidence type="ECO:0000256" key="1">
    <source>
        <dbReference type="SAM" id="MobiDB-lite"/>
    </source>
</evidence>
<dbReference type="OrthoDB" id="2783256at2759"/>
<dbReference type="InterPro" id="IPR046522">
    <property type="entry name" value="DUF6699"/>
</dbReference>
<keyword evidence="4" id="KW-1185">Reference proteome</keyword>
<reference evidence="4" key="1">
    <citation type="journal article" date="2017" name="Nat. Ecol. Evol.">
        <title>Genome expansion and lineage-specific genetic innovations in the forest pathogenic fungi Armillaria.</title>
        <authorList>
            <person name="Sipos G."/>
            <person name="Prasanna A.N."/>
            <person name="Walter M.C."/>
            <person name="O'Connor E."/>
            <person name="Balint B."/>
            <person name="Krizsan K."/>
            <person name="Kiss B."/>
            <person name="Hess J."/>
            <person name="Varga T."/>
            <person name="Slot J."/>
            <person name="Riley R."/>
            <person name="Boka B."/>
            <person name="Rigling D."/>
            <person name="Barry K."/>
            <person name="Lee J."/>
            <person name="Mihaltcheva S."/>
            <person name="LaButti K."/>
            <person name="Lipzen A."/>
            <person name="Waldron R."/>
            <person name="Moloney N.M."/>
            <person name="Sperisen C."/>
            <person name="Kredics L."/>
            <person name="Vagvoelgyi C."/>
            <person name="Patrignani A."/>
            <person name="Fitzpatrick D."/>
            <person name="Nagy I."/>
            <person name="Doyle S."/>
            <person name="Anderson J.B."/>
            <person name="Grigoriev I.V."/>
            <person name="Gueldener U."/>
            <person name="Muensterkoetter M."/>
            <person name="Nagy L.G."/>
        </authorList>
    </citation>
    <scope>NUCLEOTIDE SEQUENCE [LARGE SCALE GENOMIC DNA]</scope>
    <source>
        <strain evidence="4">Ar21-2</strain>
    </source>
</reference>
<feature type="compositionally biased region" description="Polar residues" evidence="1">
    <location>
        <begin position="32"/>
        <end position="79"/>
    </location>
</feature>
<evidence type="ECO:0000313" key="4">
    <source>
        <dbReference type="Proteomes" id="UP000217790"/>
    </source>
</evidence>
<dbReference type="EMBL" id="KZ293761">
    <property type="protein sequence ID" value="PBK79761.1"/>
    <property type="molecule type" value="Genomic_DNA"/>
</dbReference>
<sequence>MTYHISSKTTTKTVRFADSPNEAYTYGPDHMPSQTATYSSRRLVQRPSPSQHQHSHVYRQSQSLKDTYSPKDNNSSLPSSSTFCFPKYSPYSPITTCTVPPFLSSSSSWTLYTQPPPTPDGLRHPITLPSVEENFPEKSTTFDVHDSLCPPHLSIDLSQDILSYILTLRDKPYMSPQDLPENTILVSRDVVVAIYTALHTRVADVEMKAVGGKDVMNTFAKQVERAAEEERRKGIRRVDFLLGYTMFVGIEPSTDEPGVWKICLMPLS</sequence>
<proteinExistence type="predicted"/>
<dbReference type="Pfam" id="PF20415">
    <property type="entry name" value="DUF6699"/>
    <property type="match status" value="1"/>
</dbReference>
<organism evidence="3 4">
    <name type="scientific">Armillaria gallica</name>
    <name type="common">Bulbous honey fungus</name>
    <name type="synonym">Armillaria bulbosa</name>
    <dbReference type="NCBI Taxonomy" id="47427"/>
    <lineage>
        <taxon>Eukaryota</taxon>
        <taxon>Fungi</taxon>
        <taxon>Dikarya</taxon>
        <taxon>Basidiomycota</taxon>
        <taxon>Agaricomycotina</taxon>
        <taxon>Agaricomycetes</taxon>
        <taxon>Agaricomycetidae</taxon>
        <taxon>Agaricales</taxon>
        <taxon>Marasmiineae</taxon>
        <taxon>Physalacriaceae</taxon>
        <taxon>Armillaria</taxon>
    </lineage>
</organism>
<dbReference type="InParanoid" id="A0A2H3C9K1"/>
<gene>
    <name evidence="3" type="ORF">ARMGADRAFT_1092831</name>
</gene>
<feature type="compositionally biased region" description="Polar residues" evidence="1">
    <location>
        <begin position="1"/>
        <end position="13"/>
    </location>
</feature>
<evidence type="ECO:0000313" key="3">
    <source>
        <dbReference type="EMBL" id="PBK79761.1"/>
    </source>
</evidence>